<proteinExistence type="predicted"/>
<dbReference type="Pfam" id="PF17963">
    <property type="entry name" value="Big_9"/>
    <property type="match status" value="1"/>
</dbReference>
<dbReference type="eggNOG" id="COG3291">
    <property type="taxonomic scope" value="Bacteria"/>
</dbReference>
<dbReference type="EMBL" id="AFXZ01000034">
    <property type="protein sequence ID" value="EGV43183.1"/>
    <property type="molecule type" value="Genomic_DNA"/>
</dbReference>
<accession>G2EEJ6</accession>
<name>G2EEJ6_9FLAO</name>
<sequence>MKQNNLFLLAFVVFIFACNSDDYDYISIQIKTQNDSTQVYQNSFIEIDVFSNDTNIPKTGVLTISNSSNATISVMDNGTPENPSDDKILYTPTSNFLGIDNFAYTICSLGENCATATVSVTVLPASPVVYDPVSLPYPKLSDYKFFEGELKNLEPVSGVIPYDLNSGLFSDYAKKKRFLWIPNGSKATYNSDYTPLDFPIGTFLIKNFYYENVLPTGNTKIIETRLMYFTESGWEFAEYVWNTNQTEATFTVNGSFSTIDWIDSGTTKSVNYRVPSRTECFTCHNKFGTPIPIGPKPQNLNKDYNYPEGTTNQLEKWVEYGYLDSSYPENIDTTVAWDDSLQPLDLRARSYFDINCAHCHSEESHCEYRPMRFAFEESELARNMGICVPPETNMGSAYPLIINPGNPSGSVAIFRMSAVEEQYRMPILGRSLQHTEGILLITEWINSLTDRCN</sequence>
<organism evidence="1 2">
    <name type="scientific">Bizionia argentinensis JUB59</name>
    <dbReference type="NCBI Taxonomy" id="1046627"/>
    <lineage>
        <taxon>Bacteria</taxon>
        <taxon>Pseudomonadati</taxon>
        <taxon>Bacteroidota</taxon>
        <taxon>Flavobacteriia</taxon>
        <taxon>Flavobacteriales</taxon>
        <taxon>Flavobacteriaceae</taxon>
        <taxon>Bizionia</taxon>
    </lineage>
</organism>
<comment type="caution">
    <text evidence="1">The sequence shown here is derived from an EMBL/GenBank/DDBJ whole genome shotgun (WGS) entry which is preliminary data.</text>
</comment>
<gene>
    <name evidence="1" type="ORF">BZARG_1097</name>
</gene>
<protein>
    <submittedName>
        <fullName evidence="1">Uncharacterized protein</fullName>
    </submittedName>
</protein>
<evidence type="ECO:0000313" key="1">
    <source>
        <dbReference type="EMBL" id="EGV43183.1"/>
    </source>
</evidence>
<dbReference type="STRING" id="1046627.BZARG_1097"/>
<reference evidence="1 2" key="1">
    <citation type="journal article" date="2008" name="Int. J. Syst. Evol. Microbiol.">
        <title>Bizionia argentinensis sp. nov., isolated from surface marine water in Antarctica.</title>
        <authorList>
            <person name="Bercovich A."/>
            <person name="Vazquez S.C."/>
            <person name="Yankilevich P."/>
            <person name="Coria S.H."/>
            <person name="Foti M."/>
            <person name="Hernandez E."/>
            <person name="Vidal A."/>
            <person name="Ruberto L."/>
            <person name="Melo C."/>
            <person name="Marenssi S."/>
            <person name="Criscuolo M."/>
            <person name="Memoli M."/>
            <person name="Arguelles M."/>
            <person name="Mac Cormack W.P."/>
        </authorList>
    </citation>
    <scope>NUCLEOTIDE SEQUENCE [LARGE SCALE GENOMIC DNA]</scope>
    <source>
        <strain evidence="1 2">JUB59</strain>
    </source>
</reference>
<dbReference type="Gene3D" id="2.60.40.3440">
    <property type="match status" value="1"/>
</dbReference>
<dbReference type="eggNOG" id="COG5434">
    <property type="taxonomic scope" value="Bacteria"/>
</dbReference>
<dbReference type="Proteomes" id="UP000003730">
    <property type="component" value="Unassembled WGS sequence"/>
</dbReference>
<dbReference type="PROSITE" id="PS51257">
    <property type="entry name" value="PROKAR_LIPOPROTEIN"/>
    <property type="match status" value="1"/>
</dbReference>
<keyword evidence="2" id="KW-1185">Reference proteome</keyword>
<evidence type="ECO:0000313" key="2">
    <source>
        <dbReference type="Proteomes" id="UP000003730"/>
    </source>
</evidence>
<dbReference type="AlphaFoldDB" id="G2EEJ6"/>
<dbReference type="OrthoDB" id="338827at2"/>
<dbReference type="PATRIC" id="fig|1046627.3.peg.1940"/>
<dbReference type="RefSeq" id="WP_008637759.1">
    <property type="nucleotide sequence ID" value="NZ_AFXZ01000034.1"/>
</dbReference>